<name>A0A1M5HNL5_9SPHI</name>
<dbReference type="EMBL" id="FQUQ01000004">
    <property type="protein sequence ID" value="SHG17544.1"/>
    <property type="molecule type" value="Genomic_DNA"/>
</dbReference>
<gene>
    <name evidence="1" type="ORF">SAMN04488522_104741</name>
</gene>
<dbReference type="AlphaFoldDB" id="A0A1M5HNL5"/>
<keyword evidence="2" id="KW-1185">Reference proteome</keyword>
<accession>A0A1M5HNL5</accession>
<sequence>MKPSMLFICVLALLFTNCKKRDSDNDSSSLMNVRKNGVQWSESKATGTFNTRDSVISIVGVEDKETFTIRFKKPVSGSRIEKFEAASILAPARGSAVISDRYQLDTTKSNKLQILVIENTKKRILGDFYLHLKRKEEAGGKAAETYIYQGRFDVYYEEISL</sequence>
<evidence type="ECO:0000313" key="2">
    <source>
        <dbReference type="Proteomes" id="UP000184287"/>
    </source>
</evidence>
<reference evidence="2" key="1">
    <citation type="submission" date="2016-11" db="EMBL/GenBank/DDBJ databases">
        <authorList>
            <person name="Varghese N."/>
            <person name="Submissions S."/>
        </authorList>
    </citation>
    <scope>NUCLEOTIDE SEQUENCE [LARGE SCALE GENOMIC DNA]</scope>
    <source>
        <strain evidence="2">DSM 16990</strain>
    </source>
</reference>
<organism evidence="1 2">
    <name type="scientific">Pedobacter caeni</name>
    <dbReference type="NCBI Taxonomy" id="288992"/>
    <lineage>
        <taxon>Bacteria</taxon>
        <taxon>Pseudomonadati</taxon>
        <taxon>Bacteroidota</taxon>
        <taxon>Sphingobacteriia</taxon>
        <taxon>Sphingobacteriales</taxon>
        <taxon>Sphingobacteriaceae</taxon>
        <taxon>Pedobacter</taxon>
    </lineage>
</organism>
<dbReference type="STRING" id="288992.SAMN04488522_104741"/>
<proteinExistence type="predicted"/>
<dbReference type="Proteomes" id="UP000184287">
    <property type="component" value="Unassembled WGS sequence"/>
</dbReference>
<protein>
    <submittedName>
        <fullName evidence="1">Uncharacterized protein</fullName>
    </submittedName>
</protein>
<evidence type="ECO:0000313" key="1">
    <source>
        <dbReference type="EMBL" id="SHG17544.1"/>
    </source>
</evidence>